<name>A0ABT9PFZ0_9ACTN</name>
<evidence type="ECO:0008006" key="3">
    <source>
        <dbReference type="Google" id="ProtNLM"/>
    </source>
</evidence>
<dbReference type="Gene3D" id="2.40.10.220">
    <property type="entry name" value="predicted glycosyltransferase like domains"/>
    <property type="match status" value="1"/>
</dbReference>
<proteinExistence type="predicted"/>
<protein>
    <recommendedName>
        <fullName evidence="3">PilZ domain-containing protein</fullName>
    </recommendedName>
</protein>
<comment type="caution">
    <text evidence="1">The sequence shown here is derived from an EMBL/GenBank/DDBJ whole genome shotgun (WGS) entry which is preliminary data.</text>
</comment>
<sequence length="204" mass="21928">MTQNPQTTDDLMGLVRAGTQVRVVVRSCEVPGVVTVLRDTHFEILRQAPGPDWLLDGSIHAASVRVAVNGGLLCVPTYCWNAGTHLRGRLAGPAVLLPFRRPPRITVHLPCILSWTPESTGTEETVWCESHDLSLTGVRLRAPSGAWPPAGAQALVILGLPSGACRLHSLVIGEGPAQTVRLRFTVPLSDRSALVTFLTSYAML</sequence>
<evidence type="ECO:0000313" key="2">
    <source>
        <dbReference type="Proteomes" id="UP001235712"/>
    </source>
</evidence>
<gene>
    <name evidence="1" type="ORF">J2S57_006824</name>
</gene>
<accession>A0ABT9PFZ0</accession>
<dbReference type="RefSeq" id="WP_307250495.1">
    <property type="nucleotide sequence ID" value="NZ_JAUSQZ010000001.1"/>
</dbReference>
<evidence type="ECO:0000313" key="1">
    <source>
        <dbReference type="EMBL" id="MDP9831075.1"/>
    </source>
</evidence>
<reference evidence="1 2" key="1">
    <citation type="submission" date="2023-07" db="EMBL/GenBank/DDBJ databases">
        <title>Sequencing the genomes of 1000 actinobacteria strains.</title>
        <authorList>
            <person name="Klenk H.-P."/>
        </authorList>
    </citation>
    <scope>NUCLEOTIDE SEQUENCE [LARGE SCALE GENOMIC DNA]</scope>
    <source>
        <strain evidence="1 2">DSM 44388</strain>
    </source>
</reference>
<dbReference type="Proteomes" id="UP001235712">
    <property type="component" value="Unassembled WGS sequence"/>
</dbReference>
<dbReference type="SUPFAM" id="SSF141371">
    <property type="entry name" value="PilZ domain-like"/>
    <property type="match status" value="1"/>
</dbReference>
<organism evidence="1 2">
    <name type="scientific">Kineosporia succinea</name>
    <dbReference type="NCBI Taxonomy" id="84632"/>
    <lineage>
        <taxon>Bacteria</taxon>
        <taxon>Bacillati</taxon>
        <taxon>Actinomycetota</taxon>
        <taxon>Actinomycetes</taxon>
        <taxon>Kineosporiales</taxon>
        <taxon>Kineosporiaceae</taxon>
        <taxon>Kineosporia</taxon>
    </lineage>
</organism>
<keyword evidence="2" id="KW-1185">Reference proteome</keyword>
<dbReference type="EMBL" id="JAUSQZ010000001">
    <property type="protein sequence ID" value="MDP9831075.1"/>
    <property type="molecule type" value="Genomic_DNA"/>
</dbReference>